<reference evidence="2 3" key="1">
    <citation type="submission" date="2021-01" db="EMBL/GenBank/DDBJ databases">
        <title>Sequencing the genomes of 1000 actinobacteria strains.</title>
        <authorList>
            <person name="Klenk H.-P."/>
        </authorList>
    </citation>
    <scope>NUCLEOTIDE SEQUENCE [LARGE SCALE GENOMIC DNA]</scope>
    <source>
        <strain evidence="2 3">DSM 46000</strain>
    </source>
</reference>
<feature type="compositionally biased region" description="Basic residues" evidence="1">
    <location>
        <begin position="404"/>
        <end position="416"/>
    </location>
</feature>
<comment type="caution">
    <text evidence="2">The sequence shown here is derived from an EMBL/GenBank/DDBJ whole genome shotgun (WGS) entry which is preliminary data.</text>
</comment>
<feature type="compositionally biased region" description="Low complexity" evidence="1">
    <location>
        <begin position="298"/>
        <end position="308"/>
    </location>
</feature>
<feature type="compositionally biased region" description="Basic and acidic residues" evidence="1">
    <location>
        <begin position="343"/>
        <end position="357"/>
    </location>
</feature>
<evidence type="ECO:0000313" key="2">
    <source>
        <dbReference type="EMBL" id="MBM7478450.1"/>
    </source>
</evidence>
<dbReference type="EMBL" id="JAFBBO010000001">
    <property type="protein sequence ID" value="MBM7478450.1"/>
    <property type="molecule type" value="Genomic_DNA"/>
</dbReference>
<proteinExistence type="predicted"/>
<name>A0ABS2LDF9_9CELL</name>
<protein>
    <recommendedName>
        <fullName evidence="4">DUF5667 domain-containing protein</fullName>
    </recommendedName>
</protein>
<accession>A0ABS2LDF9</accession>
<gene>
    <name evidence="2" type="ORF">JOD49_001370</name>
</gene>
<evidence type="ECO:0000256" key="1">
    <source>
        <dbReference type="SAM" id="MobiDB-lite"/>
    </source>
</evidence>
<organism evidence="2 3">
    <name type="scientific">Oerskovia jenensis</name>
    <dbReference type="NCBI Taxonomy" id="162169"/>
    <lineage>
        <taxon>Bacteria</taxon>
        <taxon>Bacillati</taxon>
        <taxon>Actinomycetota</taxon>
        <taxon>Actinomycetes</taxon>
        <taxon>Micrococcales</taxon>
        <taxon>Cellulomonadaceae</taxon>
        <taxon>Oerskovia</taxon>
    </lineage>
</organism>
<dbReference type="RefSeq" id="WP_205306521.1">
    <property type="nucleotide sequence ID" value="NZ_BAAAVF010000016.1"/>
</dbReference>
<keyword evidence="3" id="KW-1185">Reference proteome</keyword>
<evidence type="ECO:0000313" key="3">
    <source>
        <dbReference type="Proteomes" id="UP000698059"/>
    </source>
</evidence>
<feature type="region of interest" description="Disordered" evidence="1">
    <location>
        <begin position="285"/>
        <end position="424"/>
    </location>
</feature>
<sequence length="424" mass="44632">MSDARPARRPIEVDALSGLAALPAHARELAIAEFVASRAVELAREARRVVRTHRVAPADRPAAHDAVTTAQQALLRDVAAGRRSVDPRSWTPTVRAESMRAVHRSAAQGVFAVAPYRQRLAAQRATLLAVRENATAGVPVAPGPTAATVRPLGAPSTVAPLAVAPEDVAPVRVVRAPAGLVATTHAGPSGPPRHARRPVTVLGRAEIPRRSLRWSTAALLSTVTIVVGAAVAPAEERPADGTSTSNVSFVDRLTMPIAGLWDNLVGGGKVKDPEAVVPVPVVSPTPTAPPVQQPPAPTAKETPVAPAVPVAPPAPAAPVVPGAGTNRSPAPPEGGRHGNGSGWHDHDDMGRGEWHERDDEDDDRDDDDDRRGDGHGRDEQRGQGRDDDRGDRHRSRDGSDRSRGRVRKVGERRHSRQGAGVPRA</sequence>
<dbReference type="Proteomes" id="UP000698059">
    <property type="component" value="Unassembled WGS sequence"/>
</dbReference>
<feature type="compositionally biased region" description="Pro residues" evidence="1">
    <location>
        <begin position="309"/>
        <end position="318"/>
    </location>
</feature>
<feature type="compositionally biased region" description="Basic and acidic residues" evidence="1">
    <location>
        <begin position="369"/>
        <end position="403"/>
    </location>
</feature>
<feature type="compositionally biased region" description="Pro residues" evidence="1">
    <location>
        <begin position="285"/>
        <end position="297"/>
    </location>
</feature>
<evidence type="ECO:0008006" key="4">
    <source>
        <dbReference type="Google" id="ProtNLM"/>
    </source>
</evidence>
<feature type="compositionally biased region" description="Acidic residues" evidence="1">
    <location>
        <begin position="358"/>
        <end position="368"/>
    </location>
</feature>